<dbReference type="STRING" id="479434.Sthe_1780"/>
<dbReference type="OrthoDB" id="9814904at2"/>
<reference evidence="2" key="1">
    <citation type="submission" date="2009-11" db="EMBL/GenBank/DDBJ databases">
        <title>The complete chromosome 1 of Sphaerobacter thermophilus DSM 20745.</title>
        <authorList>
            <person name="Lucas S."/>
            <person name="Copeland A."/>
            <person name="Lapidus A."/>
            <person name="Glavina del Rio T."/>
            <person name="Dalin E."/>
            <person name="Tice H."/>
            <person name="Bruce D."/>
            <person name="Goodwin L."/>
            <person name="Pitluck S."/>
            <person name="Kyrpides N."/>
            <person name="Mavromatis K."/>
            <person name="Ivanova N."/>
            <person name="Mikhailova N."/>
            <person name="LaButti K.M."/>
            <person name="Clum A."/>
            <person name="Sun H.I."/>
            <person name="Brettin T."/>
            <person name="Detter J.C."/>
            <person name="Han C."/>
            <person name="Larimer F."/>
            <person name="Land M."/>
            <person name="Hauser L."/>
            <person name="Markowitz V."/>
            <person name="Cheng J.F."/>
            <person name="Hugenholtz P."/>
            <person name="Woyke T."/>
            <person name="Wu D."/>
            <person name="Steenblock K."/>
            <person name="Schneider S."/>
            <person name="Pukall R."/>
            <person name="Goeker M."/>
            <person name="Klenk H.P."/>
            <person name="Eisen J.A."/>
        </authorList>
    </citation>
    <scope>NUCLEOTIDE SEQUENCE [LARGE SCALE GENOMIC DNA]</scope>
    <source>
        <strain evidence="2">ATCC 49802 / DSM 20745 / S 6022</strain>
    </source>
</reference>
<dbReference type="KEGG" id="sti:Sthe_1780"/>
<dbReference type="HOGENOM" id="CLU_2994419_0_0_0"/>
<evidence type="ECO:0000313" key="1">
    <source>
        <dbReference type="EMBL" id="ACZ39214.1"/>
    </source>
</evidence>
<gene>
    <name evidence="1" type="ordered locus">Sthe_1780</name>
</gene>
<accession>D1C4P7</accession>
<dbReference type="RefSeq" id="WP_012872260.1">
    <property type="nucleotide sequence ID" value="NC_013523.1"/>
</dbReference>
<dbReference type="Proteomes" id="UP000002027">
    <property type="component" value="Chromosome 1"/>
</dbReference>
<evidence type="ECO:0008006" key="3">
    <source>
        <dbReference type="Google" id="ProtNLM"/>
    </source>
</evidence>
<proteinExistence type="predicted"/>
<organism evidence="1 2">
    <name type="scientific">Sphaerobacter thermophilus (strain ATCC 49802 / DSM 20745 / KCCM 41009 / NCIMB 13125 / S 6022)</name>
    <dbReference type="NCBI Taxonomy" id="479434"/>
    <lineage>
        <taxon>Bacteria</taxon>
        <taxon>Pseudomonadati</taxon>
        <taxon>Thermomicrobiota</taxon>
        <taxon>Thermomicrobia</taxon>
        <taxon>Sphaerobacterales</taxon>
        <taxon>Sphaerobacterineae</taxon>
        <taxon>Sphaerobacteraceae</taxon>
        <taxon>Sphaerobacter</taxon>
    </lineage>
</organism>
<dbReference type="EMBL" id="CP001823">
    <property type="protein sequence ID" value="ACZ39214.1"/>
    <property type="molecule type" value="Genomic_DNA"/>
</dbReference>
<protein>
    <recommendedName>
        <fullName evidence="3">YtxH domain-containing protein</fullName>
    </recommendedName>
</protein>
<reference evidence="1 2" key="2">
    <citation type="journal article" date="2010" name="Stand. Genomic Sci.">
        <title>Complete genome sequence of Desulfohalobium retbaense type strain (HR(100)).</title>
        <authorList>
            <person name="Spring S."/>
            <person name="Nolan M."/>
            <person name="Lapidus A."/>
            <person name="Glavina Del Rio T."/>
            <person name="Copeland A."/>
            <person name="Tice H."/>
            <person name="Cheng J.F."/>
            <person name="Lucas S."/>
            <person name="Land M."/>
            <person name="Chen F."/>
            <person name="Bruce D."/>
            <person name="Goodwin L."/>
            <person name="Pitluck S."/>
            <person name="Ivanova N."/>
            <person name="Mavromatis K."/>
            <person name="Mikhailova N."/>
            <person name="Pati A."/>
            <person name="Chen A."/>
            <person name="Palaniappan K."/>
            <person name="Hauser L."/>
            <person name="Chang Y.J."/>
            <person name="Jeffries C.D."/>
            <person name="Munk C."/>
            <person name="Kiss H."/>
            <person name="Chain P."/>
            <person name="Han C."/>
            <person name="Brettin T."/>
            <person name="Detter J.C."/>
            <person name="Schuler E."/>
            <person name="Goker M."/>
            <person name="Rohde M."/>
            <person name="Bristow J."/>
            <person name="Eisen J.A."/>
            <person name="Markowitz V."/>
            <person name="Hugenholtz P."/>
            <person name="Kyrpides N.C."/>
            <person name="Klenk H.P."/>
        </authorList>
    </citation>
    <scope>NUCLEOTIDE SEQUENCE [LARGE SCALE GENOMIC DNA]</scope>
    <source>
        <strain evidence="2">ATCC 49802 / DSM 20745 / S 6022</strain>
    </source>
</reference>
<name>D1C4P7_SPHTD</name>
<sequence>MLTRMRTALKFMTYGLVIGLLFAPRRGAETRRELVRWVTSTARDLTGGIRGTMGAQR</sequence>
<evidence type="ECO:0000313" key="2">
    <source>
        <dbReference type="Proteomes" id="UP000002027"/>
    </source>
</evidence>
<dbReference type="InParanoid" id="D1C4P7"/>
<keyword evidence="2" id="KW-1185">Reference proteome</keyword>
<dbReference type="AlphaFoldDB" id="D1C4P7"/>